<dbReference type="PROSITE" id="PS50209">
    <property type="entry name" value="CARD"/>
    <property type="match status" value="2"/>
</dbReference>
<keyword evidence="4" id="KW-1185">Reference proteome</keyword>
<feature type="compositionally biased region" description="Basic and acidic residues" evidence="1">
    <location>
        <begin position="15"/>
        <end position="26"/>
    </location>
</feature>
<dbReference type="GO" id="GO:0070513">
    <property type="term" value="F:death domain binding"/>
    <property type="evidence" value="ECO:0007669"/>
    <property type="project" value="InterPro"/>
</dbReference>
<feature type="compositionally biased region" description="Basic residues" evidence="1">
    <location>
        <begin position="1"/>
        <end position="10"/>
    </location>
</feature>
<reference evidence="3" key="2">
    <citation type="journal article" date="2021" name="Genome Biol. Evol.">
        <title>Developing a high-quality reference genome for a parasitic bivalve with doubly uniparental inheritance (Bivalvia: Unionida).</title>
        <authorList>
            <person name="Smith C.H."/>
        </authorList>
    </citation>
    <scope>NUCLEOTIDE SEQUENCE</scope>
    <source>
        <strain evidence="3">CHS0354</strain>
        <tissue evidence="3">Mantle</tissue>
    </source>
</reference>
<dbReference type="CDD" id="cd01671">
    <property type="entry name" value="CARD"/>
    <property type="match status" value="2"/>
</dbReference>
<feature type="region of interest" description="Disordered" evidence="1">
    <location>
        <begin position="1"/>
        <end position="99"/>
    </location>
</feature>
<proteinExistence type="predicted"/>
<evidence type="ECO:0000259" key="2">
    <source>
        <dbReference type="PROSITE" id="PS50209"/>
    </source>
</evidence>
<dbReference type="InterPro" id="IPR011029">
    <property type="entry name" value="DEATH-like_dom_sf"/>
</dbReference>
<dbReference type="EMBL" id="JAEAOA010002177">
    <property type="protein sequence ID" value="KAK3611739.1"/>
    <property type="molecule type" value="Genomic_DNA"/>
</dbReference>
<dbReference type="SUPFAM" id="SSF47986">
    <property type="entry name" value="DEATH domain"/>
    <property type="match status" value="4"/>
</dbReference>
<evidence type="ECO:0000313" key="4">
    <source>
        <dbReference type="Proteomes" id="UP001195483"/>
    </source>
</evidence>
<feature type="compositionally biased region" description="Basic and acidic residues" evidence="1">
    <location>
        <begin position="53"/>
        <end position="72"/>
    </location>
</feature>
<dbReference type="InterPro" id="IPR001315">
    <property type="entry name" value="CARD"/>
</dbReference>
<name>A0AAE0TJW9_9BIVA</name>
<reference evidence="3" key="3">
    <citation type="submission" date="2023-05" db="EMBL/GenBank/DDBJ databases">
        <authorList>
            <person name="Smith C.H."/>
        </authorList>
    </citation>
    <scope>NUCLEOTIDE SEQUENCE</scope>
    <source>
        <strain evidence="3">CHS0354</strain>
        <tissue evidence="3">Mantle</tissue>
    </source>
</reference>
<feature type="region of interest" description="Disordered" evidence="1">
    <location>
        <begin position="798"/>
        <end position="827"/>
    </location>
</feature>
<evidence type="ECO:0000256" key="1">
    <source>
        <dbReference type="SAM" id="MobiDB-lite"/>
    </source>
</evidence>
<dbReference type="GO" id="GO:0042981">
    <property type="term" value="P:regulation of apoptotic process"/>
    <property type="evidence" value="ECO:0007669"/>
    <property type="project" value="InterPro"/>
</dbReference>
<feature type="domain" description="CARD" evidence="2">
    <location>
        <begin position="188"/>
        <end position="279"/>
    </location>
</feature>
<feature type="compositionally biased region" description="Acidic residues" evidence="1">
    <location>
        <begin position="76"/>
        <end position="87"/>
    </location>
</feature>
<feature type="compositionally biased region" description="Polar residues" evidence="1">
    <location>
        <begin position="803"/>
        <end position="817"/>
    </location>
</feature>
<organism evidence="3 4">
    <name type="scientific">Potamilus streckersoni</name>
    <dbReference type="NCBI Taxonomy" id="2493646"/>
    <lineage>
        <taxon>Eukaryota</taxon>
        <taxon>Metazoa</taxon>
        <taxon>Spiralia</taxon>
        <taxon>Lophotrochozoa</taxon>
        <taxon>Mollusca</taxon>
        <taxon>Bivalvia</taxon>
        <taxon>Autobranchia</taxon>
        <taxon>Heteroconchia</taxon>
        <taxon>Palaeoheterodonta</taxon>
        <taxon>Unionida</taxon>
        <taxon>Unionoidea</taxon>
        <taxon>Unionidae</taxon>
        <taxon>Ambleminae</taxon>
        <taxon>Lampsilini</taxon>
        <taxon>Potamilus</taxon>
    </lineage>
</organism>
<dbReference type="GO" id="GO:0002020">
    <property type="term" value="F:protease binding"/>
    <property type="evidence" value="ECO:0007669"/>
    <property type="project" value="InterPro"/>
</dbReference>
<dbReference type="PANTHER" id="PTHR15034">
    <property type="entry name" value="DEATH DOMAIN-CONTAINING PROTEIN CRADD"/>
    <property type="match status" value="1"/>
</dbReference>
<dbReference type="Proteomes" id="UP001195483">
    <property type="component" value="Unassembled WGS sequence"/>
</dbReference>
<dbReference type="PANTHER" id="PTHR15034:SF5">
    <property type="entry name" value="DEATH DOMAIN-CONTAINING PROTEIN CRADD"/>
    <property type="match status" value="1"/>
</dbReference>
<sequence>MGKASSKHSNLHNLQRRDAKHIEESKQGNNSWKINKRNTYVPYHGQDYLNTLNKKDPAKADDEGSRDQKPVQDESLLTEEDVEDDPPYETVNPEEISTSGVLIKSELAATSQEAIRTNAEGTTPEYENYTAGSQTEWIFHDPQRQTNKSTEDGVEDGVEYRLSTAYINLKFLREQGYIPRKRKSGRPECEAAVASLRRHYRELKRRVCIQSVCDHFIKDGVLQEFDLENIMRGSYPRHARVDILLQIMLRKKSQKDFRAFNRALRKTGCEDLADKLENTDGVDPDKPYMRQWSLKEVLNAWPGIEEFLMDELQPEYILDFFMQENIFSVDEYESVFWSLGRRVEMTRTLLKKMKKNLPEALFVLLYALEEVDKDNKNMVEELEKIFAQGKEGQEAPENCLPSSPTPVSTVRLTVEKEGIGTENVEIEINKYVNNTNSACLLEIFLPPTGCEIMKSELGCVTIYLRPHSKYAFDKLSMFCKSGGLKNFVLNLMRETDIFSSLPDGELCVNIQVQYQVGELEAEDAEEIETDLIKSIKDDWSFLCEELDVQALISSSLNKALLTHEETAKLKGHAATNRHEDADYFLNCLLKKGQAGVNFLMDALKENKNMRIINRLQKSDSLYRNPKVIKENLIVHFESIVQEIDPSQFNDTFVDRNILDRKFFTDLKEKHLRRRCRAALFLREVLNKGNRAIHALLDVLTQMGYEELVSNLIESKKQEKADDLKEDKEMTASDASSPKGFTWSCCMKVNVEKKEKDETKQQTSGCSEKEEPIYMNLQWNDVDEGIGGAEEELPINLRSKDGMGQTNRPVTHPESSLSHYLESDSDKCKTYPRTRESEEAKNNLLSFITSVAAREKGDSGIDISISTSKFSTSTNNDFTF</sequence>
<accession>A0AAE0TJW9</accession>
<protein>
    <recommendedName>
        <fullName evidence="2">CARD domain-containing protein</fullName>
    </recommendedName>
</protein>
<gene>
    <name evidence="3" type="ORF">CHS0354_037320</name>
</gene>
<reference evidence="3" key="1">
    <citation type="journal article" date="2021" name="Genome Biol. Evol.">
        <title>A High-Quality Reference Genome for a Parasitic Bivalve with Doubly Uniparental Inheritance (Bivalvia: Unionida).</title>
        <authorList>
            <person name="Smith C.H."/>
        </authorList>
    </citation>
    <scope>NUCLEOTIDE SEQUENCE</scope>
    <source>
        <strain evidence="3">CHS0354</strain>
    </source>
</reference>
<dbReference type="Gene3D" id="1.10.533.10">
    <property type="entry name" value="Death Domain, Fas"/>
    <property type="match status" value="4"/>
</dbReference>
<feature type="domain" description="CARD" evidence="2">
    <location>
        <begin position="516"/>
        <end position="618"/>
    </location>
</feature>
<comment type="caution">
    <text evidence="3">The sequence shown here is derived from an EMBL/GenBank/DDBJ whole genome shotgun (WGS) entry which is preliminary data.</text>
</comment>
<dbReference type="AlphaFoldDB" id="A0AAE0TJW9"/>
<dbReference type="InterPro" id="IPR037939">
    <property type="entry name" value="CRADD"/>
</dbReference>
<evidence type="ECO:0000313" key="3">
    <source>
        <dbReference type="EMBL" id="KAK3611739.1"/>
    </source>
</evidence>